<keyword evidence="6" id="KW-0804">Transcription</keyword>
<name>R7THJ2_CAPTE</name>
<evidence type="ECO:0000313" key="10">
    <source>
        <dbReference type="Proteomes" id="UP000014760"/>
    </source>
</evidence>
<reference evidence="8 10" key="2">
    <citation type="journal article" date="2013" name="Nature">
        <title>Insights into bilaterian evolution from three spiralian genomes.</title>
        <authorList>
            <person name="Simakov O."/>
            <person name="Marletaz F."/>
            <person name="Cho S.J."/>
            <person name="Edsinger-Gonzales E."/>
            <person name="Havlak P."/>
            <person name="Hellsten U."/>
            <person name="Kuo D.H."/>
            <person name="Larsson T."/>
            <person name="Lv J."/>
            <person name="Arendt D."/>
            <person name="Savage R."/>
            <person name="Osoegawa K."/>
            <person name="de Jong P."/>
            <person name="Grimwood J."/>
            <person name="Chapman J.A."/>
            <person name="Shapiro H."/>
            <person name="Aerts A."/>
            <person name="Otillar R.P."/>
            <person name="Terry A.Y."/>
            <person name="Boore J.L."/>
            <person name="Grigoriev I.V."/>
            <person name="Lindberg D.R."/>
            <person name="Seaver E.C."/>
            <person name="Weisblat D.A."/>
            <person name="Putnam N.H."/>
            <person name="Rokhsar D.S."/>
        </authorList>
    </citation>
    <scope>NUCLEOTIDE SEQUENCE</scope>
    <source>
        <strain evidence="8 10">I ESC-2004</strain>
    </source>
</reference>
<dbReference type="GO" id="GO:0003712">
    <property type="term" value="F:transcription coregulator activity"/>
    <property type="evidence" value="ECO:0007669"/>
    <property type="project" value="InterPro"/>
</dbReference>
<dbReference type="EnsemblMetazoa" id="CapteT144410">
    <property type="protein sequence ID" value="CapteP144410"/>
    <property type="gene ID" value="CapteG144410"/>
</dbReference>
<evidence type="ECO:0000256" key="4">
    <source>
        <dbReference type="ARBA" id="ARBA00023242"/>
    </source>
</evidence>
<dbReference type="HOGENOM" id="CLU_123010_1_0_1"/>
<comment type="function">
    <text evidence="6">Component of the Mediator complex, a coactivator involved in the regulated transcription of nearly all RNA polymerase II-dependent genes. Mediator functions as a bridge to convey information from gene-specific regulatory proteins to the basal RNA polymerase II transcription machinery. Mediator is recruited to promoters by direct interactions with regulatory proteins and serves as a scaffold for the assembly of a functional pre-initiation complex with RNA polymerase II and the general transcription factors.</text>
</comment>
<protein>
    <recommendedName>
        <fullName evidence="3 6">Mediator of RNA polymerase II transcription subunit 11</fullName>
    </recommendedName>
    <alternativeName>
        <fullName evidence="5 6">Mediator complex subunit 11</fullName>
    </alternativeName>
</protein>
<sequence length="134" mass="15274">MSAPRERIKQLEDVERDVTSSLQCAAQALAEMTKEKPNAKQIEASSTQFIKKLEGVEKTLVEQLQYLASYSTGQSHEGSSYARSKDLQMTNQRMFLVKRRLDDLQLLANERRLRNSSNTTQESASFHGHNAYHL</sequence>
<organism evidence="8">
    <name type="scientific">Capitella teleta</name>
    <name type="common">Polychaete worm</name>
    <dbReference type="NCBI Taxonomy" id="283909"/>
    <lineage>
        <taxon>Eukaryota</taxon>
        <taxon>Metazoa</taxon>
        <taxon>Spiralia</taxon>
        <taxon>Lophotrochozoa</taxon>
        <taxon>Annelida</taxon>
        <taxon>Polychaeta</taxon>
        <taxon>Sedentaria</taxon>
        <taxon>Scolecida</taxon>
        <taxon>Capitellidae</taxon>
        <taxon>Capitella</taxon>
    </lineage>
</organism>
<dbReference type="GO" id="GO:0006357">
    <property type="term" value="P:regulation of transcription by RNA polymerase II"/>
    <property type="evidence" value="ECO:0007669"/>
    <property type="project" value="InterPro"/>
</dbReference>
<dbReference type="PANTHER" id="PTHR22890">
    <property type="entry name" value="MEDIATOR OF RNA POLYMERASE II TRANSCRIPTION SUBUNIT 11"/>
    <property type="match status" value="1"/>
</dbReference>
<evidence type="ECO:0000256" key="1">
    <source>
        <dbReference type="ARBA" id="ARBA00004123"/>
    </source>
</evidence>
<accession>R7THJ2</accession>
<dbReference type="Pfam" id="PF10280">
    <property type="entry name" value="Med11"/>
    <property type="match status" value="1"/>
</dbReference>
<dbReference type="EMBL" id="KB309945">
    <property type="protein sequence ID" value="ELT92917.1"/>
    <property type="molecule type" value="Genomic_DNA"/>
</dbReference>
<dbReference type="STRING" id="283909.R7THJ2"/>
<comment type="subunit">
    <text evidence="6">Component of the Mediator complex.</text>
</comment>
<dbReference type="OMA" id="HAQTCVN"/>
<evidence type="ECO:0000313" key="8">
    <source>
        <dbReference type="EMBL" id="ELT92917.1"/>
    </source>
</evidence>
<evidence type="ECO:0000256" key="2">
    <source>
        <dbReference type="ARBA" id="ARBA00008186"/>
    </source>
</evidence>
<feature type="compositionally biased region" description="Polar residues" evidence="7">
    <location>
        <begin position="115"/>
        <end position="124"/>
    </location>
</feature>
<dbReference type="GO" id="GO:0016592">
    <property type="term" value="C:mediator complex"/>
    <property type="evidence" value="ECO:0007669"/>
    <property type="project" value="InterPro"/>
</dbReference>
<keyword evidence="4 6" id="KW-0539">Nucleus</keyword>
<evidence type="ECO:0000256" key="7">
    <source>
        <dbReference type="SAM" id="MobiDB-lite"/>
    </source>
</evidence>
<dbReference type="OrthoDB" id="5418434at2759"/>
<keyword evidence="6" id="KW-0805">Transcription regulation</keyword>
<keyword evidence="10" id="KW-1185">Reference proteome</keyword>
<dbReference type="Proteomes" id="UP000014760">
    <property type="component" value="Unassembled WGS sequence"/>
</dbReference>
<feature type="region of interest" description="Disordered" evidence="7">
    <location>
        <begin position="112"/>
        <end position="134"/>
    </location>
</feature>
<reference evidence="10" key="1">
    <citation type="submission" date="2012-12" db="EMBL/GenBank/DDBJ databases">
        <authorList>
            <person name="Hellsten U."/>
            <person name="Grimwood J."/>
            <person name="Chapman J.A."/>
            <person name="Shapiro H."/>
            <person name="Aerts A."/>
            <person name="Otillar R.P."/>
            <person name="Terry A.Y."/>
            <person name="Boore J.L."/>
            <person name="Simakov O."/>
            <person name="Marletaz F."/>
            <person name="Cho S.-J."/>
            <person name="Edsinger-Gonzales E."/>
            <person name="Havlak P."/>
            <person name="Kuo D.-H."/>
            <person name="Larsson T."/>
            <person name="Lv J."/>
            <person name="Arendt D."/>
            <person name="Savage R."/>
            <person name="Osoegawa K."/>
            <person name="de Jong P."/>
            <person name="Lindberg D.R."/>
            <person name="Seaver E.C."/>
            <person name="Weisblat D.A."/>
            <person name="Putnam N.H."/>
            <person name="Grigoriev I.V."/>
            <person name="Rokhsar D.S."/>
        </authorList>
    </citation>
    <scope>NUCLEOTIDE SEQUENCE</scope>
    <source>
        <strain evidence="10">I ESC-2004</strain>
    </source>
</reference>
<keyword evidence="6" id="KW-0010">Activator</keyword>
<comment type="similarity">
    <text evidence="2 6">Belongs to the Mediator complex subunit 11 family.</text>
</comment>
<evidence type="ECO:0000256" key="6">
    <source>
        <dbReference type="RuleBase" id="RU364147"/>
    </source>
</evidence>
<evidence type="ECO:0000256" key="5">
    <source>
        <dbReference type="ARBA" id="ARBA00032011"/>
    </source>
</evidence>
<proteinExistence type="inferred from homology"/>
<evidence type="ECO:0000256" key="3">
    <source>
        <dbReference type="ARBA" id="ARBA00019621"/>
    </source>
</evidence>
<gene>
    <name evidence="6" type="primary">MED11</name>
    <name evidence="8" type="ORF">CAPTEDRAFT_144410</name>
</gene>
<dbReference type="EMBL" id="AMQN01013077">
    <property type="status" value="NOT_ANNOTATED_CDS"/>
    <property type="molecule type" value="Genomic_DNA"/>
</dbReference>
<comment type="subcellular location">
    <subcellularLocation>
        <location evidence="1 6">Nucleus</location>
    </subcellularLocation>
</comment>
<dbReference type="InterPro" id="IPR019404">
    <property type="entry name" value="Mediator_Med11"/>
</dbReference>
<reference evidence="9" key="3">
    <citation type="submission" date="2015-06" db="UniProtKB">
        <authorList>
            <consortium name="EnsemblMetazoa"/>
        </authorList>
    </citation>
    <scope>IDENTIFICATION</scope>
</reference>
<dbReference type="Gene3D" id="1.10.287.3490">
    <property type="match status" value="1"/>
</dbReference>
<dbReference type="AlphaFoldDB" id="R7THJ2"/>
<evidence type="ECO:0000313" key="9">
    <source>
        <dbReference type="EnsemblMetazoa" id="CapteP144410"/>
    </source>
</evidence>